<dbReference type="Pfam" id="PF13412">
    <property type="entry name" value="HTH_24"/>
    <property type="match status" value="1"/>
</dbReference>
<dbReference type="EMBL" id="WLZY01000001">
    <property type="protein sequence ID" value="NDL55783.1"/>
    <property type="molecule type" value="Genomic_DNA"/>
</dbReference>
<dbReference type="InterPro" id="IPR036390">
    <property type="entry name" value="WH_DNA-bd_sf"/>
</dbReference>
<name>A0A7K3LXN6_9ACTN</name>
<dbReference type="PANTHER" id="PTHR18964:SF173">
    <property type="entry name" value="GLUCOKINASE"/>
    <property type="match status" value="1"/>
</dbReference>
<evidence type="ECO:0000313" key="3">
    <source>
        <dbReference type="Proteomes" id="UP000460435"/>
    </source>
</evidence>
<gene>
    <name evidence="2" type="ORF">F7O44_01725</name>
</gene>
<dbReference type="SUPFAM" id="SSF46785">
    <property type="entry name" value="Winged helix' DNA-binding domain"/>
    <property type="match status" value="1"/>
</dbReference>
<dbReference type="Gene3D" id="1.10.10.10">
    <property type="entry name" value="Winged helix-like DNA-binding domain superfamily/Winged helix DNA-binding domain"/>
    <property type="match status" value="1"/>
</dbReference>
<keyword evidence="3" id="KW-1185">Reference proteome</keyword>
<sequence>MESGPGSLSGLRLANRQRLLEALQDGGEISQAELARMTGLSAATVSGLVRTLSSEGELVVTKGVSNGRRSRMVKRSPRRRRYGIGIDAGRTHVRVVVGTDAGDVLAERATELPAWHNPQAALDTIGPLVDAVRADTGIEQHHISGIAMGIPAPVDTSTGAVTEAAIHPAWVDVPLQDELHRTFGRPVVVENDANLGAIALGSHPERQGAVVFVKVAQGIGAGVAVDGQLLRGHSGAAGEIGHLTLDPRLAIVCRCGRRGCVETVSSAESIRSALGTALERDLVLQDVLDLLSADNPVALHILEEAGETLGRALGWLAMILNPAEIALGGPLTAAGDAWLQPVRRGFRRAVLPGVASTTHLMLSPLGERTVAVGALLAGLIGARSPD</sequence>
<dbReference type="InterPro" id="IPR000600">
    <property type="entry name" value="ROK"/>
</dbReference>
<dbReference type="PANTHER" id="PTHR18964">
    <property type="entry name" value="ROK (REPRESSOR, ORF, KINASE) FAMILY"/>
    <property type="match status" value="1"/>
</dbReference>
<dbReference type="SUPFAM" id="SSF53067">
    <property type="entry name" value="Actin-like ATPase domain"/>
    <property type="match status" value="1"/>
</dbReference>
<evidence type="ECO:0000256" key="1">
    <source>
        <dbReference type="ARBA" id="ARBA00006479"/>
    </source>
</evidence>
<evidence type="ECO:0000313" key="2">
    <source>
        <dbReference type="EMBL" id="NDL55783.1"/>
    </source>
</evidence>
<dbReference type="Proteomes" id="UP000460435">
    <property type="component" value="Unassembled WGS sequence"/>
</dbReference>
<reference evidence="2 3" key="1">
    <citation type="submission" date="2019-11" db="EMBL/GenBank/DDBJ databases">
        <authorList>
            <person name="Li X.-J."/>
            <person name="Feng X.-M."/>
        </authorList>
    </citation>
    <scope>NUCLEOTIDE SEQUENCE [LARGE SCALE GENOMIC DNA]</scope>
    <source>
        <strain evidence="2 3">XMNu-373</strain>
    </source>
</reference>
<accession>A0A7K3LXN6</accession>
<dbReference type="InterPro" id="IPR036388">
    <property type="entry name" value="WH-like_DNA-bd_sf"/>
</dbReference>
<dbReference type="Gene3D" id="3.30.420.40">
    <property type="match status" value="2"/>
</dbReference>
<dbReference type="AlphaFoldDB" id="A0A7K3LXN6"/>
<dbReference type="Pfam" id="PF00480">
    <property type="entry name" value="ROK"/>
    <property type="match status" value="1"/>
</dbReference>
<dbReference type="InterPro" id="IPR043129">
    <property type="entry name" value="ATPase_NBD"/>
</dbReference>
<proteinExistence type="inferred from homology"/>
<dbReference type="InterPro" id="IPR049874">
    <property type="entry name" value="ROK_cs"/>
</dbReference>
<dbReference type="PROSITE" id="PS01125">
    <property type="entry name" value="ROK"/>
    <property type="match status" value="1"/>
</dbReference>
<comment type="caution">
    <text evidence="2">The sequence shown here is derived from an EMBL/GenBank/DDBJ whole genome shotgun (WGS) entry which is preliminary data.</text>
</comment>
<organism evidence="2 3">
    <name type="scientific">Phytoactinopolyspora mesophila</name>
    <dbReference type="NCBI Taxonomy" id="2650750"/>
    <lineage>
        <taxon>Bacteria</taxon>
        <taxon>Bacillati</taxon>
        <taxon>Actinomycetota</taxon>
        <taxon>Actinomycetes</taxon>
        <taxon>Jiangellales</taxon>
        <taxon>Jiangellaceae</taxon>
        <taxon>Phytoactinopolyspora</taxon>
    </lineage>
</organism>
<protein>
    <submittedName>
        <fullName evidence="2">ROK family protein</fullName>
    </submittedName>
</protein>
<comment type="similarity">
    <text evidence="1">Belongs to the ROK (NagC/XylR) family.</text>
</comment>
<dbReference type="RefSeq" id="WP_162448459.1">
    <property type="nucleotide sequence ID" value="NZ_WLZY01000001.1"/>
</dbReference>